<dbReference type="PANTHER" id="PTHR45985:SF3">
    <property type="entry name" value="CHITIN DEACETYLASE-LIKE 4"/>
    <property type="match status" value="1"/>
</dbReference>
<keyword evidence="4" id="KW-1185">Reference proteome</keyword>
<dbReference type="PANTHER" id="PTHR45985">
    <property type="match status" value="1"/>
</dbReference>
<dbReference type="SUPFAM" id="SSF88713">
    <property type="entry name" value="Glycoside hydrolase/deacetylase"/>
    <property type="match status" value="1"/>
</dbReference>
<dbReference type="InterPro" id="IPR052740">
    <property type="entry name" value="CE4"/>
</dbReference>
<proteinExistence type="predicted"/>
<organism evidence="3 4">
    <name type="scientific">Acanthosepion pharaonis</name>
    <name type="common">Pharaoh cuttlefish</name>
    <name type="synonym">Sepia pharaonis</name>
    <dbReference type="NCBI Taxonomy" id="158019"/>
    <lineage>
        <taxon>Eukaryota</taxon>
        <taxon>Metazoa</taxon>
        <taxon>Spiralia</taxon>
        <taxon>Lophotrochozoa</taxon>
        <taxon>Mollusca</taxon>
        <taxon>Cephalopoda</taxon>
        <taxon>Coleoidea</taxon>
        <taxon>Decapodiformes</taxon>
        <taxon>Sepiida</taxon>
        <taxon>Sepiina</taxon>
        <taxon>Sepiidae</taxon>
        <taxon>Acanthosepion</taxon>
    </lineage>
</organism>
<feature type="domain" description="NodB homology" evidence="2">
    <location>
        <begin position="51"/>
        <end position="166"/>
    </location>
</feature>
<evidence type="ECO:0000313" key="3">
    <source>
        <dbReference type="EMBL" id="CAE1258466.1"/>
    </source>
</evidence>
<protein>
    <recommendedName>
        <fullName evidence="2">NodB homology domain-containing protein</fullName>
    </recommendedName>
</protein>
<evidence type="ECO:0000313" key="4">
    <source>
        <dbReference type="Proteomes" id="UP000597762"/>
    </source>
</evidence>
<gene>
    <name evidence="3" type="ORF">SPHA_31247</name>
</gene>
<dbReference type="InterPro" id="IPR011330">
    <property type="entry name" value="Glyco_hydro/deAcase_b/a-brl"/>
</dbReference>
<dbReference type="GO" id="GO:0016810">
    <property type="term" value="F:hydrolase activity, acting on carbon-nitrogen (but not peptide) bonds"/>
    <property type="evidence" value="ECO:0007669"/>
    <property type="project" value="InterPro"/>
</dbReference>
<keyword evidence="1" id="KW-0732">Signal</keyword>
<evidence type="ECO:0000256" key="1">
    <source>
        <dbReference type="SAM" id="SignalP"/>
    </source>
</evidence>
<reference evidence="3" key="1">
    <citation type="submission" date="2021-01" db="EMBL/GenBank/DDBJ databases">
        <authorList>
            <person name="Li R."/>
            <person name="Bekaert M."/>
        </authorList>
    </citation>
    <scope>NUCLEOTIDE SEQUENCE</scope>
    <source>
        <strain evidence="3">Farmed</strain>
    </source>
</reference>
<feature type="signal peptide" evidence="1">
    <location>
        <begin position="1"/>
        <end position="22"/>
    </location>
</feature>
<dbReference type="InterPro" id="IPR002509">
    <property type="entry name" value="NODB_dom"/>
</dbReference>
<feature type="chain" id="PRO_5032330091" description="NodB homology domain-containing protein" evidence="1">
    <location>
        <begin position="23"/>
        <end position="336"/>
    </location>
</feature>
<dbReference type="EMBL" id="CAHIKZ030001276">
    <property type="protein sequence ID" value="CAE1258466.1"/>
    <property type="molecule type" value="Genomic_DNA"/>
</dbReference>
<dbReference type="Proteomes" id="UP000597762">
    <property type="component" value="Unassembled WGS sequence"/>
</dbReference>
<accession>A0A812CD21</accession>
<comment type="caution">
    <text evidence="3">The sequence shown here is derived from an EMBL/GenBank/DDBJ whole genome shotgun (WGS) entry which is preliminary data.</text>
</comment>
<sequence length="336" mass="37944">MFAEKNCHFFLLLLAGSTLVMANPVPGSCKLPNCRRPGTSIPGSLEASKIPQMVVLTFEDGVNSEQFNHLTEIFGETYKNPNGCPMKYTFFPTDIDNEYNVSSLLAGMGYELASHSLTHKVPPSAWSNMTADEFKQEMVGMKTKLTTHSNAQVTGARIPFLELGGDVPYQVFQENGFVWDSSMIAGSLTYQNDAPVWPFTLDEPVSKKYCAFGKCPKGSYPGLWEFPLNRLYNDKGEACSLVDRCELPDNSGDLLKFIRKNFYDQYYNKNRAPFGMYLHIFWLRWPYIYDSVKAFLGEVAKLDDVYVVTVSQALDWVRNPTPLSQISTLPSWNCKQ</sequence>
<dbReference type="Pfam" id="PF01522">
    <property type="entry name" value="Polysacc_deac_1"/>
    <property type="match status" value="1"/>
</dbReference>
<dbReference type="OrthoDB" id="504708at2759"/>
<dbReference type="GO" id="GO:0005975">
    <property type="term" value="P:carbohydrate metabolic process"/>
    <property type="evidence" value="ECO:0007669"/>
    <property type="project" value="InterPro"/>
</dbReference>
<dbReference type="AlphaFoldDB" id="A0A812CD21"/>
<name>A0A812CD21_ACAPH</name>
<dbReference type="Gene3D" id="3.20.20.370">
    <property type="entry name" value="Glycoside hydrolase/deacetylase"/>
    <property type="match status" value="1"/>
</dbReference>
<evidence type="ECO:0000259" key="2">
    <source>
        <dbReference type="Pfam" id="PF01522"/>
    </source>
</evidence>